<evidence type="ECO:0000313" key="1">
    <source>
        <dbReference type="EMBL" id="KTD07862.1"/>
    </source>
</evidence>
<gene>
    <name evidence="2" type="ORF">A8135_09625</name>
    <name evidence="1" type="ORF">Ljam_2057</name>
</gene>
<sequence length="148" mass="17133">MDKKNLSPLELLKIATEHAYCAQHLLHNNGEVAGMGHESSDALTAVASLMYTAFELTLKAYLLHEHKKINQPQRLMELVELNSDLELPGQDRQIIKNLARSQAFRRGYDYELWEDRQQFHVFCTQLLAVYERLQQVMPLELHPSYQPG</sequence>
<proteinExistence type="predicted"/>
<accession>A0A0W0UJQ4</accession>
<dbReference type="RefSeq" id="WP_058449939.1">
    <property type="nucleotide sequence ID" value="NZ_CAAAJF010000002.1"/>
</dbReference>
<keyword evidence="4" id="KW-1185">Reference proteome</keyword>
<protein>
    <recommendedName>
        <fullName evidence="5">HEPN domain-containing protein</fullName>
    </recommendedName>
</protein>
<dbReference type="EMBL" id="LNYG01000013">
    <property type="protein sequence ID" value="KTD07862.1"/>
    <property type="molecule type" value="Genomic_DNA"/>
</dbReference>
<evidence type="ECO:0000313" key="3">
    <source>
        <dbReference type="Proteomes" id="UP000054715"/>
    </source>
</evidence>
<organism evidence="1 3">
    <name type="scientific">Legionella jamestowniensis</name>
    <dbReference type="NCBI Taxonomy" id="455"/>
    <lineage>
        <taxon>Bacteria</taxon>
        <taxon>Pseudomonadati</taxon>
        <taxon>Pseudomonadota</taxon>
        <taxon>Gammaproteobacteria</taxon>
        <taxon>Legionellales</taxon>
        <taxon>Legionellaceae</taxon>
        <taxon>Legionella</taxon>
    </lineage>
</organism>
<dbReference type="Proteomes" id="UP000054715">
    <property type="component" value="Unassembled WGS sequence"/>
</dbReference>
<dbReference type="PATRIC" id="fig|455.5.peg.2168"/>
<dbReference type="STRING" id="455.Ljam_2057"/>
<evidence type="ECO:0008006" key="5">
    <source>
        <dbReference type="Google" id="ProtNLM"/>
    </source>
</evidence>
<name>A0A0W0UJQ4_9GAMM</name>
<dbReference type="Proteomes" id="UP000093336">
    <property type="component" value="Unassembled WGS sequence"/>
</dbReference>
<reference evidence="1 3" key="1">
    <citation type="submission" date="2015-11" db="EMBL/GenBank/DDBJ databases">
        <title>Genomic analysis of 38 Legionella species identifies large and diverse effector repertoires.</title>
        <authorList>
            <person name="Burstein D."/>
            <person name="Amaro F."/>
            <person name="Zusman T."/>
            <person name="Lifshitz Z."/>
            <person name="Cohen O."/>
            <person name="Gilbert J.A."/>
            <person name="Pupko T."/>
            <person name="Shuman H.A."/>
            <person name="Segal G."/>
        </authorList>
    </citation>
    <scope>NUCLEOTIDE SEQUENCE [LARGE SCALE GENOMIC DNA]</scope>
    <source>
        <strain evidence="1 3">JA-26-G1-E2</strain>
    </source>
</reference>
<dbReference type="OrthoDB" id="5651871at2"/>
<evidence type="ECO:0000313" key="2">
    <source>
        <dbReference type="EMBL" id="OCH98999.1"/>
    </source>
</evidence>
<evidence type="ECO:0000313" key="4">
    <source>
        <dbReference type="Proteomes" id="UP000093336"/>
    </source>
</evidence>
<comment type="caution">
    <text evidence="1">The sequence shown here is derived from an EMBL/GenBank/DDBJ whole genome shotgun (WGS) entry which is preliminary data.</text>
</comment>
<dbReference type="AlphaFoldDB" id="A0A0W0UJQ4"/>
<reference evidence="2 4" key="2">
    <citation type="submission" date="2016-05" db="EMBL/GenBank/DDBJ databases">
        <authorList>
            <person name="Prochazka B."/>
            <person name="Indra A."/>
            <person name="Hasenberger P."/>
            <person name="Blaschitz M."/>
            <person name="Wagner L."/>
            <person name="Wewalka G."/>
            <person name="Sorschag S."/>
            <person name="Schmid D."/>
            <person name="Ruppitsch W."/>
        </authorList>
    </citation>
    <scope>NUCLEOTIDE SEQUENCE [LARGE SCALE GENOMIC DNA]</scope>
    <source>
        <strain evidence="2 4">974010_12</strain>
    </source>
</reference>
<dbReference type="EMBL" id="LYOZ01000003">
    <property type="protein sequence ID" value="OCH98999.1"/>
    <property type="molecule type" value="Genomic_DNA"/>
</dbReference>